<protein>
    <recommendedName>
        <fullName evidence="8">Fanconi-associated nuclease</fullName>
        <ecNumber evidence="8">3.1.4.1</ecNumber>
    </recommendedName>
</protein>
<dbReference type="EC" id="3.1.4.1" evidence="8"/>
<feature type="domain" description="VRR-NUC" evidence="10">
    <location>
        <begin position="723"/>
        <end position="839"/>
    </location>
</feature>
<keyword evidence="4 8" id="KW-0479">Metal-binding</keyword>
<keyword evidence="12" id="KW-1185">Reference proteome</keyword>
<dbReference type="InterPro" id="IPR049125">
    <property type="entry name" value="FAN1-like_WH"/>
</dbReference>
<dbReference type="Pfam" id="PF08774">
    <property type="entry name" value="VRR_NUC"/>
    <property type="match status" value="1"/>
</dbReference>
<feature type="region of interest" description="Disordered" evidence="9">
    <location>
        <begin position="280"/>
        <end position="317"/>
    </location>
</feature>
<feature type="region of interest" description="Disordered" evidence="9">
    <location>
        <begin position="1"/>
        <end position="74"/>
    </location>
</feature>
<keyword evidence="6 8" id="KW-0460">Magnesium</keyword>
<comment type="catalytic activity">
    <reaction evidence="1 8">
        <text>Hydrolytically removes 5'-nucleotides successively from the 3'-hydroxy termini of 3'-hydroxy-terminated oligonucleotides.</text>
        <dbReference type="EC" id="3.1.4.1"/>
    </reaction>
</comment>
<proteinExistence type="inferred from homology"/>
<evidence type="ECO:0000313" key="11">
    <source>
        <dbReference type="EMBL" id="CAK7222833.1"/>
    </source>
</evidence>
<name>A0ABP0BT97_9PEZI</name>
<dbReference type="SMART" id="SM00990">
    <property type="entry name" value="VRR_NUC"/>
    <property type="match status" value="1"/>
</dbReference>
<keyword evidence="8" id="KW-0539">Nucleus</keyword>
<dbReference type="Proteomes" id="UP001642482">
    <property type="component" value="Unassembled WGS sequence"/>
</dbReference>
<comment type="cofactor">
    <cofactor evidence="8">
        <name>Mg(2+)</name>
        <dbReference type="ChEBI" id="CHEBI:18420"/>
    </cofactor>
    <cofactor evidence="8">
        <name>Mn(2+)</name>
        <dbReference type="ChEBI" id="CHEBI:29035"/>
    </cofactor>
</comment>
<evidence type="ECO:0000256" key="7">
    <source>
        <dbReference type="ARBA" id="ARBA00023211"/>
    </source>
</evidence>
<dbReference type="InterPro" id="IPR014883">
    <property type="entry name" value="VRR_NUC"/>
</dbReference>
<evidence type="ECO:0000256" key="6">
    <source>
        <dbReference type="ARBA" id="ARBA00022842"/>
    </source>
</evidence>
<feature type="compositionally biased region" description="Basic and acidic residues" evidence="9">
    <location>
        <begin position="24"/>
        <end position="49"/>
    </location>
</feature>
<keyword evidence="5 8" id="KW-0378">Hydrolase</keyword>
<dbReference type="EMBL" id="CAWUHD010000046">
    <property type="protein sequence ID" value="CAK7222833.1"/>
    <property type="molecule type" value="Genomic_DNA"/>
</dbReference>
<dbReference type="Pfam" id="PF21315">
    <property type="entry name" value="FAN1_HTH"/>
    <property type="match status" value="1"/>
</dbReference>
<evidence type="ECO:0000259" key="10">
    <source>
        <dbReference type="SMART" id="SM00990"/>
    </source>
</evidence>
<evidence type="ECO:0000256" key="5">
    <source>
        <dbReference type="ARBA" id="ARBA00022801"/>
    </source>
</evidence>
<evidence type="ECO:0000256" key="3">
    <source>
        <dbReference type="ARBA" id="ARBA00022722"/>
    </source>
</evidence>
<dbReference type="InterPro" id="IPR011856">
    <property type="entry name" value="tRNA_endonuc-like_dom_sf"/>
</dbReference>
<keyword evidence="7 8" id="KW-0464">Manganese</keyword>
<comment type="subcellular location">
    <subcellularLocation>
        <location evidence="8">Nucleus</location>
    </subcellularLocation>
</comment>
<dbReference type="InterPro" id="IPR049126">
    <property type="entry name" value="FAN1-like_TPR"/>
</dbReference>
<comment type="function">
    <text evidence="8">Nuclease required for the repair of DNA interstrand cross-links (ICL). Acts as a 5'-3' exonuclease that anchors at a cut end of DNA and cleaves DNA successively at every third nucleotide, allowing to excise an ICL from one strand through flanking incisions.</text>
</comment>
<dbReference type="InterPro" id="IPR033315">
    <property type="entry name" value="Fan1-like"/>
</dbReference>
<evidence type="ECO:0000256" key="4">
    <source>
        <dbReference type="ARBA" id="ARBA00022723"/>
    </source>
</evidence>
<sequence>MDKFVFRRPRPSSSSQTSQECEPPDERPVKKPKTEYDNYKTNRNIKKEPQNSLLDEEDDEASGGDGDSGLVADSYDGIPFEEPLAAIEAVDEVTDVSPKDEEGAQKEGQPFYRSSIYVDAFNIALDTVLEQEEHLFNEQEKAVFAAWRNLDYEAQYLYVRLFLRKEATWHRTQRLSYRSNIGDLQTAIGALRLERELPSFEDALTRPFRLYKDPDQLILGASFTFAQSFDSVETTVDEAVALLSLDELKTMAKQMKAIGKTKAELRAAIVHMGTRQPTLAESVLRRQSSAGSASGTSAPATPVPELRRESTSSSSRGEQLVEKIMAITGPCIRITPSAFKLFERVHLVFYRTSEWTEKSLTTIVLAKMSKRNFPEYIVSRTANIFEDRDQLLDFESALRDQFKVDQIMNFNGKEEGFREVIKMFHNVVDHWRESVQKEQLHRHGEVNEDLGGDYLRRFKPVHVYTRIVHYVAHCLGRLHEYAEEYALLKELLDQRLLHLARRGSWYQRKALLEERYMATATPDPAYSDETQQKKYWLRKALHTCEEALQDRDCHLIYHYDLQKRILKLEKRLRIPRRLQHDFGHARLLTPEEHYVEGTQIKKDDGILMLLPRMNSTGQPDGGVSSGSSTKTIWVDELESFDGTIAECSVEEMCLNDYRKRGWKGYHSEGGIVRTLFAYLFYDILFLFLPNVFQTPYQACPLDLHTDSFYASRASEINRRLVDIANGEAPRIVQKVYDAHFERRTCVVGLQWDFPLEDVVELARCFHGDALALVCKVLAQEYRLRGGGLPDLLLWRTTPQPEVLFSEVKSANDRLSDTQRMWIHVLAGAGVRVAVCHAVAKHVRVR</sequence>
<comment type="caution">
    <text evidence="11">The sequence shown here is derived from an EMBL/GenBank/DDBJ whole genome shotgun (WGS) entry which is preliminary data.</text>
</comment>
<dbReference type="InterPro" id="IPR049132">
    <property type="entry name" value="FAN1-like_euk"/>
</dbReference>
<organism evidence="11 12">
    <name type="scientific">Sporothrix eucalyptigena</name>
    <dbReference type="NCBI Taxonomy" id="1812306"/>
    <lineage>
        <taxon>Eukaryota</taxon>
        <taxon>Fungi</taxon>
        <taxon>Dikarya</taxon>
        <taxon>Ascomycota</taxon>
        <taxon>Pezizomycotina</taxon>
        <taxon>Sordariomycetes</taxon>
        <taxon>Sordariomycetidae</taxon>
        <taxon>Ophiostomatales</taxon>
        <taxon>Ophiostomataceae</taxon>
        <taxon>Sporothrix</taxon>
    </lineage>
</organism>
<evidence type="ECO:0000313" key="12">
    <source>
        <dbReference type="Proteomes" id="UP001642482"/>
    </source>
</evidence>
<gene>
    <name evidence="11" type="ORF">SEUCBS140593_005037</name>
</gene>
<comment type="similarity">
    <text evidence="2 8">Belongs to the FAN1 family.</text>
</comment>
<keyword evidence="3 8" id="KW-0540">Nuclease</keyword>
<feature type="compositionally biased region" description="Low complexity" evidence="9">
    <location>
        <begin position="288"/>
        <end position="300"/>
    </location>
</feature>
<evidence type="ECO:0000256" key="9">
    <source>
        <dbReference type="SAM" id="MobiDB-lite"/>
    </source>
</evidence>
<accession>A0ABP0BT97</accession>
<keyword evidence="8" id="KW-0227">DNA damage</keyword>
<keyword evidence="8" id="KW-0234">DNA repair</keyword>
<dbReference type="PANTHER" id="PTHR15749:SF4">
    <property type="entry name" value="FANCONI-ASSOCIATED NUCLEASE 1"/>
    <property type="match status" value="1"/>
</dbReference>
<reference evidence="11 12" key="1">
    <citation type="submission" date="2024-01" db="EMBL/GenBank/DDBJ databases">
        <authorList>
            <person name="Allen C."/>
            <person name="Tagirdzhanova G."/>
        </authorList>
    </citation>
    <scope>NUCLEOTIDE SEQUENCE [LARGE SCALE GENOMIC DNA]</scope>
</reference>
<dbReference type="Pfam" id="PF21170">
    <property type="entry name" value="FAN1_TPR"/>
    <property type="match status" value="1"/>
</dbReference>
<evidence type="ECO:0000256" key="1">
    <source>
        <dbReference type="ARBA" id="ARBA00000983"/>
    </source>
</evidence>
<dbReference type="Gene3D" id="3.40.1350.10">
    <property type="match status" value="1"/>
</dbReference>
<dbReference type="CDD" id="cd22326">
    <property type="entry name" value="FAN1-like"/>
    <property type="match status" value="1"/>
</dbReference>
<evidence type="ECO:0000256" key="2">
    <source>
        <dbReference type="ARBA" id="ARBA00005533"/>
    </source>
</evidence>
<evidence type="ECO:0000256" key="8">
    <source>
        <dbReference type="RuleBase" id="RU365033"/>
    </source>
</evidence>
<dbReference type="PANTHER" id="PTHR15749">
    <property type="entry name" value="FANCONI-ASSOCIATED NUCLEASE 1"/>
    <property type="match status" value="1"/>
</dbReference>
<feature type="compositionally biased region" description="Basic residues" evidence="9">
    <location>
        <begin position="1"/>
        <end position="10"/>
    </location>
</feature>